<dbReference type="PANTHER" id="PTHR43567">
    <property type="entry name" value="FLAVOREDOXIN-RELATED-RELATED"/>
    <property type="match status" value="1"/>
</dbReference>
<dbReference type="STRING" id="142842.SAMN02745118_01525"/>
<dbReference type="InterPro" id="IPR052174">
    <property type="entry name" value="Flavoredoxin"/>
</dbReference>
<dbReference type="EMBL" id="FUWM01000011">
    <property type="protein sequence ID" value="SJZ68239.1"/>
    <property type="molecule type" value="Genomic_DNA"/>
</dbReference>
<dbReference type="AlphaFoldDB" id="A0A1T4MMD8"/>
<evidence type="ECO:0000313" key="6">
    <source>
        <dbReference type="Proteomes" id="UP000190625"/>
    </source>
</evidence>
<evidence type="ECO:0000256" key="1">
    <source>
        <dbReference type="ARBA" id="ARBA00001917"/>
    </source>
</evidence>
<dbReference type="RefSeq" id="WP_078810002.1">
    <property type="nucleotide sequence ID" value="NZ_FUWM01000011.1"/>
</dbReference>
<evidence type="ECO:0000259" key="4">
    <source>
        <dbReference type="SMART" id="SM00903"/>
    </source>
</evidence>
<dbReference type="GO" id="GO:0016646">
    <property type="term" value="F:oxidoreductase activity, acting on the CH-NH group of donors, NAD or NADP as acceptor"/>
    <property type="evidence" value="ECO:0007669"/>
    <property type="project" value="UniProtKB-ARBA"/>
</dbReference>
<comment type="cofactor">
    <cofactor evidence="1">
        <name>FMN</name>
        <dbReference type="ChEBI" id="CHEBI:58210"/>
    </cofactor>
</comment>
<keyword evidence="6" id="KW-1185">Reference proteome</keyword>
<evidence type="ECO:0000256" key="3">
    <source>
        <dbReference type="ARBA" id="ARBA00038054"/>
    </source>
</evidence>
<name>A0A1T4MMD8_9FIRM</name>
<dbReference type="SUPFAM" id="SSF50475">
    <property type="entry name" value="FMN-binding split barrel"/>
    <property type="match status" value="1"/>
</dbReference>
<comment type="similarity">
    <text evidence="3">Belongs to the flavoredoxin family.</text>
</comment>
<dbReference type="GO" id="GO:0010181">
    <property type="term" value="F:FMN binding"/>
    <property type="evidence" value="ECO:0007669"/>
    <property type="project" value="InterPro"/>
</dbReference>
<protein>
    <submittedName>
        <fullName evidence="5">NADH-FMN oxidoreductase RutF, flavin reductase (DIM6/NTAB) family</fullName>
    </submittedName>
</protein>
<dbReference type="SMART" id="SM00903">
    <property type="entry name" value="Flavin_Reduct"/>
    <property type="match status" value="1"/>
</dbReference>
<sequence>MKNKYPIERIKEIFPYFPVVLATIGNNIITLDFVQFFSFNPPIIGIGICPDNYSHELIKERKEFVVNIPTVELVNEVKFCGNNSGKNFDKFLETGLTSKRAEKVNGQLIAECPVNIECKVIKEDRIGNCDWFFGEVKEVHVAKNYKSTHALLYSNNEYQKLK</sequence>
<organism evidence="5 6">
    <name type="scientific">Selenihalanaerobacter shriftii</name>
    <dbReference type="NCBI Taxonomy" id="142842"/>
    <lineage>
        <taxon>Bacteria</taxon>
        <taxon>Bacillati</taxon>
        <taxon>Bacillota</taxon>
        <taxon>Clostridia</taxon>
        <taxon>Halanaerobiales</taxon>
        <taxon>Halobacteroidaceae</taxon>
        <taxon>Selenihalanaerobacter</taxon>
    </lineage>
</organism>
<dbReference type="Proteomes" id="UP000190625">
    <property type="component" value="Unassembled WGS sequence"/>
</dbReference>
<gene>
    <name evidence="5" type="ORF">SAMN02745118_01525</name>
</gene>
<dbReference type="Pfam" id="PF01613">
    <property type="entry name" value="Flavin_Reduct"/>
    <property type="match status" value="1"/>
</dbReference>
<keyword evidence="2" id="KW-0285">Flavoprotein</keyword>
<feature type="domain" description="Flavin reductase like" evidence="4">
    <location>
        <begin position="14"/>
        <end position="160"/>
    </location>
</feature>
<evidence type="ECO:0000313" key="5">
    <source>
        <dbReference type="EMBL" id="SJZ68239.1"/>
    </source>
</evidence>
<reference evidence="6" key="1">
    <citation type="submission" date="2017-02" db="EMBL/GenBank/DDBJ databases">
        <authorList>
            <person name="Varghese N."/>
            <person name="Submissions S."/>
        </authorList>
    </citation>
    <scope>NUCLEOTIDE SEQUENCE [LARGE SCALE GENOMIC DNA]</scope>
    <source>
        <strain evidence="6">ATCC BAA-73</strain>
    </source>
</reference>
<dbReference type="OrthoDB" id="9794638at2"/>
<accession>A0A1T4MMD8</accession>
<proteinExistence type="inferred from homology"/>
<dbReference type="InterPro" id="IPR012349">
    <property type="entry name" value="Split_barrel_FMN-bd"/>
</dbReference>
<dbReference type="InterPro" id="IPR002563">
    <property type="entry name" value="Flavin_Rdtase-like_dom"/>
</dbReference>
<dbReference type="PANTHER" id="PTHR43567:SF1">
    <property type="entry name" value="FLAVOREDOXIN"/>
    <property type="match status" value="1"/>
</dbReference>
<evidence type="ECO:0000256" key="2">
    <source>
        <dbReference type="ARBA" id="ARBA00022630"/>
    </source>
</evidence>
<dbReference type="Gene3D" id="2.30.110.10">
    <property type="entry name" value="Electron Transport, Fmn-binding Protein, Chain A"/>
    <property type="match status" value="1"/>
</dbReference>